<dbReference type="CDD" id="cd13903">
    <property type="entry name" value="CuRO_3_Tv-LCC_like"/>
    <property type="match status" value="1"/>
</dbReference>
<keyword evidence="5" id="KW-1015">Disulfide bond</keyword>
<keyword evidence="11" id="KW-1185">Reference proteome</keyword>
<dbReference type="InterPro" id="IPR033138">
    <property type="entry name" value="Cu_oxidase_CS"/>
</dbReference>
<dbReference type="InterPro" id="IPR002355">
    <property type="entry name" value="Cu_oxidase_Cu_BS"/>
</dbReference>
<sequence length="552" mass="61163">MIKDFSQPTRVETSDDGLSLVALVMAKFRSVSTWLLAALVSSGAALNTELVISNAVIAPDGYSIEAIVVNGQTPGPLLSAQKGERFQVNVTDLLTDESMNKSTSVHWHGINQYGSAEMDGGSMVTQCPIASEHSFMYDFTPVNQSGSFWYHSHFQLQYCEGMRGPLVIYDPQDPYQHMYDFDNESTIITLVDWYHVNAYDVGFTGTPASTLINGVGRYQDGPLVPLSVLSVMPGKRYRIRLMNMACKPNFVFTIDNHVFTVIEADSDYTTPLEVDSIQIFCGQRYSFILVANQPIDNYWIHALPNYDTTFTGGLNSAILRYDGAPEMDPLYRNWTSINPLLEENLHPLVDPAAPGVPESGGADVSINLESVWDDNIRFLINGYSYTSPSTPVLLQILNGNLDASELTPNGSVYTLPANKTIELSIPGGQPEGPHPFHLHGHTFSVVRSAGSDVYNYANPVRRDTTSNGVSGDNVTIRFRTDNPGPWFFHCHIDFHMEEGMAVVFAEDTNGTASALNVTSTWKQLCSTYDALSPTERSVEQHRRRHMKHQIGH</sequence>
<dbReference type="InterPro" id="IPR011706">
    <property type="entry name" value="Cu-oxidase_C"/>
</dbReference>
<protein>
    <submittedName>
        <fullName evidence="10">Laccase 2</fullName>
    </submittedName>
</protein>
<evidence type="ECO:0000256" key="6">
    <source>
        <dbReference type="ARBA" id="ARBA00023180"/>
    </source>
</evidence>
<dbReference type="Pfam" id="PF00394">
    <property type="entry name" value="Cu-oxidase"/>
    <property type="match status" value="1"/>
</dbReference>
<dbReference type="PANTHER" id="PTHR11709">
    <property type="entry name" value="MULTI-COPPER OXIDASE"/>
    <property type="match status" value="1"/>
</dbReference>
<dbReference type="Pfam" id="PF07731">
    <property type="entry name" value="Cu-oxidase_2"/>
    <property type="match status" value="1"/>
</dbReference>
<organism evidence="10 11">
    <name type="scientific">Suillus placidus</name>
    <dbReference type="NCBI Taxonomy" id="48579"/>
    <lineage>
        <taxon>Eukaryota</taxon>
        <taxon>Fungi</taxon>
        <taxon>Dikarya</taxon>
        <taxon>Basidiomycota</taxon>
        <taxon>Agaricomycotina</taxon>
        <taxon>Agaricomycetes</taxon>
        <taxon>Agaricomycetidae</taxon>
        <taxon>Boletales</taxon>
        <taxon>Suillineae</taxon>
        <taxon>Suillaceae</taxon>
        <taxon>Suillus</taxon>
    </lineage>
</organism>
<dbReference type="FunFam" id="2.60.40.420:FF:000045">
    <property type="entry name" value="Laccase 2"/>
    <property type="match status" value="1"/>
</dbReference>
<evidence type="ECO:0000256" key="5">
    <source>
        <dbReference type="ARBA" id="ARBA00023157"/>
    </source>
</evidence>
<evidence type="ECO:0000256" key="1">
    <source>
        <dbReference type="ARBA" id="ARBA00010609"/>
    </source>
</evidence>
<dbReference type="InterPro" id="IPR008972">
    <property type="entry name" value="Cupredoxin"/>
</dbReference>
<dbReference type="Gene3D" id="2.60.40.420">
    <property type="entry name" value="Cupredoxins - blue copper proteins"/>
    <property type="match status" value="3"/>
</dbReference>
<comment type="similarity">
    <text evidence="1">Belongs to the multicopper oxidase family.</text>
</comment>
<proteinExistence type="inferred from homology"/>
<evidence type="ECO:0000256" key="3">
    <source>
        <dbReference type="ARBA" id="ARBA00023002"/>
    </source>
</evidence>
<evidence type="ECO:0000313" key="10">
    <source>
        <dbReference type="EMBL" id="KAG1774353.1"/>
    </source>
</evidence>
<dbReference type="OrthoDB" id="2121828at2759"/>
<dbReference type="GO" id="GO:0016491">
    <property type="term" value="F:oxidoreductase activity"/>
    <property type="evidence" value="ECO:0007669"/>
    <property type="project" value="UniProtKB-KW"/>
</dbReference>
<dbReference type="InterPro" id="IPR001117">
    <property type="entry name" value="Cu-oxidase_2nd"/>
</dbReference>
<feature type="domain" description="Plastocyanin-like" evidence="7">
    <location>
        <begin position="184"/>
        <end position="324"/>
    </location>
</feature>
<keyword evidence="2" id="KW-0479">Metal-binding</keyword>
<dbReference type="PROSITE" id="PS00079">
    <property type="entry name" value="MULTICOPPER_OXIDASE1"/>
    <property type="match status" value="2"/>
</dbReference>
<evidence type="ECO:0000256" key="2">
    <source>
        <dbReference type="ARBA" id="ARBA00022723"/>
    </source>
</evidence>
<dbReference type="Proteomes" id="UP000714275">
    <property type="component" value="Unassembled WGS sequence"/>
</dbReference>
<keyword evidence="4" id="KW-0186">Copper</keyword>
<feature type="domain" description="Plastocyanin-like" evidence="9">
    <location>
        <begin position="56"/>
        <end position="172"/>
    </location>
</feature>
<comment type="caution">
    <text evidence="10">The sequence shown here is derived from an EMBL/GenBank/DDBJ whole genome shotgun (WGS) entry which is preliminary data.</text>
</comment>
<keyword evidence="6" id="KW-0325">Glycoprotein</keyword>
<dbReference type="Pfam" id="PF07732">
    <property type="entry name" value="Cu-oxidase_3"/>
    <property type="match status" value="1"/>
</dbReference>
<dbReference type="SUPFAM" id="SSF49503">
    <property type="entry name" value="Cupredoxins"/>
    <property type="match status" value="3"/>
</dbReference>
<evidence type="ECO:0000259" key="9">
    <source>
        <dbReference type="Pfam" id="PF07732"/>
    </source>
</evidence>
<dbReference type="PANTHER" id="PTHR11709:SF511">
    <property type="entry name" value="LACCASE"/>
    <property type="match status" value="1"/>
</dbReference>
<dbReference type="InterPro" id="IPR045087">
    <property type="entry name" value="Cu-oxidase_fam"/>
</dbReference>
<evidence type="ECO:0000256" key="4">
    <source>
        <dbReference type="ARBA" id="ARBA00023008"/>
    </source>
</evidence>
<evidence type="ECO:0000313" key="11">
    <source>
        <dbReference type="Proteomes" id="UP000714275"/>
    </source>
</evidence>
<dbReference type="AlphaFoldDB" id="A0A9P6ZPL2"/>
<keyword evidence="3" id="KW-0560">Oxidoreductase</keyword>
<gene>
    <name evidence="10" type="ORF">EV702DRAFT_1124924</name>
</gene>
<dbReference type="PROSITE" id="PS00080">
    <property type="entry name" value="MULTICOPPER_OXIDASE2"/>
    <property type="match status" value="1"/>
</dbReference>
<name>A0A9P6ZPL2_9AGAM</name>
<evidence type="ECO:0000259" key="7">
    <source>
        <dbReference type="Pfam" id="PF00394"/>
    </source>
</evidence>
<dbReference type="EMBL" id="JABBWD010000042">
    <property type="protein sequence ID" value="KAG1774353.1"/>
    <property type="molecule type" value="Genomic_DNA"/>
</dbReference>
<dbReference type="InterPro" id="IPR011707">
    <property type="entry name" value="Cu-oxidase-like_N"/>
</dbReference>
<evidence type="ECO:0000259" key="8">
    <source>
        <dbReference type="Pfam" id="PF07731"/>
    </source>
</evidence>
<reference evidence="10" key="1">
    <citation type="journal article" date="2020" name="New Phytol.">
        <title>Comparative genomics reveals dynamic genome evolution in host specialist ectomycorrhizal fungi.</title>
        <authorList>
            <person name="Lofgren L.A."/>
            <person name="Nguyen N.H."/>
            <person name="Vilgalys R."/>
            <person name="Ruytinx J."/>
            <person name="Liao H.L."/>
            <person name="Branco S."/>
            <person name="Kuo A."/>
            <person name="LaButti K."/>
            <person name="Lipzen A."/>
            <person name="Andreopoulos W."/>
            <person name="Pangilinan J."/>
            <person name="Riley R."/>
            <person name="Hundley H."/>
            <person name="Na H."/>
            <person name="Barry K."/>
            <person name="Grigoriev I.V."/>
            <person name="Stajich J.E."/>
            <person name="Kennedy P.G."/>
        </authorList>
    </citation>
    <scope>NUCLEOTIDE SEQUENCE</scope>
    <source>
        <strain evidence="10">DOB743</strain>
    </source>
</reference>
<dbReference type="GO" id="GO:0005507">
    <property type="term" value="F:copper ion binding"/>
    <property type="evidence" value="ECO:0007669"/>
    <property type="project" value="InterPro"/>
</dbReference>
<feature type="domain" description="Plastocyanin-like" evidence="8">
    <location>
        <begin position="385"/>
        <end position="508"/>
    </location>
</feature>
<accession>A0A9P6ZPL2</accession>